<accession>A0A9W6EYX7</accession>
<comment type="caution">
    <text evidence="2">The sequence shown here is derived from an EMBL/GenBank/DDBJ whole genome shotgun (WGS) entry which is preliminary data.</text>
</comment>
<feature type="compositionally biased region" description="Basic and acidic residues" evidence="1">
    <location>
        <begin position="67"/>
        <end position="76"/>
    </location>
</feature>
<evidence type="ECO:0000313" key="2">
    <source>
        <dbReference type="EMBL" id="GLC49695.1"/>
    </source>
</evidence>
<gene>
    <name evidence="2" type="primary">PLEST004806</name>
    <name evidence="2" type="ORF">PLESTB_000276800</name>
</gene>
<evidence type="ECO:0000313" key="3">
    <source>
        <dbReference type="Proteomes" id="UP001165080"/>
    </source>
</evidence>
<name>A0A9W6EYX7_9CHLO</name>
<dbReference type="Proteomes" id="UP001165080">
    <property type="component" value="Unassembled WGS sequence"/>
</dbReference>
<dbReference type="AlphaFoldDB" id="A0A9W6EYX7"/>
<feature type="region of interest" description="Disordered" evidence="1">
    <location>
        <begin position="1"/>
        <end position="143"/>
    </location>
</feature>
<dbReference type="EMBL" id="BRXU01000002">
    <property type="protein sequence ID" value="GLC49695.1"/>
    <property type="molecule type" value="Genomic_DNA"/>
</dbReference>
<sequence>MRKKLRMPPPGTGSNQPPVEHGGASKTRRTTDDAFKQLLTTHSHGQSAPPQLAAEATEAAYSGGRVAIHDDRRSSREPSAASEALQSQPPGQQQQGADAQLGRRGALPGGSTEPHGGRRKAGRRSGEPEASGEPGLLRDPVPTRDERCCKRLPLELWARIFAHLAASLEPPGGLRGPGVVAADIARTGLACRDTLRAAEAGLRALAAAAPIRPGVPPLPPAPLAQQQAPAARALAAAAAVAPVRSAPEPDWALLDTLLAQSPSECEESKLRDALRQLGQPTDGSGRAELVVRLRSTLGLAAAAAAAAAPPPRPSFPARLSVALLQEREARCDAPVATSAPAEALNVRLAAALRDLVEAGDALAGAALAQPCLAAMRRDLCALYGSTAGLLAAHRACLPRLVELRRRRAEERRRAAEAWRREEAERAAALEAALMNELAAKAADDRAERERRAADVQSRREERVASFAMRGFADCVCGGQAARACALALCSRCCRQQQATGSSAAAQACPRHAGCASTGGCGR</sequence>
<keyword evidence="3" id="KW-1185">Reference proteome</keyword>
<feature type="compositionally biased region" description="Low complexity" evidence="1">
    <location>
        <begin position="77"/>
        <end position="106"/>
    </location>
</feature>
<feature type="compositionally biased region" description="Polar residues" evidence="1">
    <location>
        <begin position="38"/>
        <end position="49"/>
    </location>
</feature>
<protein>
    <submittedName>
        <fullName evidence="2">Uncharacterized protein</fullName>
    </submittedName>
</protein>
<organism evidence="2 3">
    <name type="scientific">Pleodorina starrii</name>
    <dbReference type="NCBI Taxonomy" id="330485"/>
    <lineage>
        <taxon>Eukaryota</taxon>
        <taxon>Viridiplantae</taxon>
        <taxon>Chlorophyta</taxon>
        <taxon>core chlorophytes</taxon>
        <taxon>Chlorophyceae</taxon>
        <taxon>CS clade</taxon>
        <taxon>Chlamydomonadales</taxon>
        <taxon>Volvocaceae</taxon>
        <taxon>Pleodorina</taxon>
    </lineage>
</organism>
<proteinExistence type="predicted"/>
<evidence type="ECO:0000256" key="1">
    <source>
        <dbReference type="SAM" id="MobiDB-lite"/>
    </source>
</evidence>
<reference evidence="2 3" key="1">
    <citation type="journal article" date="2023" name="Commun. Biol.">
        <title>Reorganization of the ancestral sex-determining regions during the evolution of trioecy in Pleodorina starrii.</title>
        <authorList>
            <person name="Takahashi K."/>
            <person name="Suzuki S."/>
            <person name="Kawai-Toyooka H."/>
            <person name="Yamamoto K."/>
            <person name="Hamaji T."/>
            <person name="Ootsuki R."/>
            <person name="Yamaguchi H."/>
            <person name="Kawachi M."/>
            <person name="Higashiyama T."/>
            <person name="Nozaki H."/>
        </authorList>
    </citation>
    <scope>NUCLEOTIDE SEQUENCE [LARGE SCALE GENOMIC DNA]</scope>
    <source>
        <strain evidence="2 3">NIES-4479</strain>
    </source>
</reference>